<evidence type="ECO:0000256" key="1">
    <source>
        <dbReference type="SAM" id="MobiDB-lite"/>
    </source>
</evidence>
<organism evidence="3 4">
    <name type="scientific">Trypanosoma rangeli</name>
    <dbReference type="NCBI Taxonomy" id="5698"/>
    <lineage>
        <taxon>Eukaryota</taxon>
        <taxon>Discoba</taxon>
        <taxon>Euglenozoa</taxon>
        <taxon>Kinetoplastea</taxon>
        <taxon>Metakinetoplastina</taxon>
        <taxon>Trypanosomatida</taxon>
        <taxon>Trypanosomatidae</taxon>
        <taxon>Trypanosoma</taxon>
        <taxon>Herpetosoma</taxon>
    </lineage>
</organism>
<dbReference type="AlphaFoldDB" id="A0A3R7RME9"/>
<feature type="region of interest" description="Disordered" evidence="1">
    <location>
        <begin position="51"/>
        <end position="75"/>
    </location>
</feature>
<keyword evidence="4" id="KW-1185">Reference proteome</keyword>
<feature type="compositionally biased region" description="Basic residues" evidence="1">
    <location>
        <begin position="52"/>
        <end position="73"/>
    </location>
</feature>
<evidence type="ECO:0000313" key="3">
    <source>
        <dbReference type="EMBL" id="RNF07053.1"/>
    </source>
</evidence>
<evidence type="ECO:0000313" key="4">
    <source>
        <dbReference type="Proteomes" id="UP000283634"/>
    </source>
</evidence>
<keyword evidence="2" id="KW-0472">Membrane</keyword>
<feature type="transmembrane region" description="Helical" evidence="2">
    <location>
        <begin position="20"/>
        <end position="40"/>
    </location>
</feature>
<keyword evidence="2" id="KW-1133">Transmembrane helix</keyword>
<proteinExistence type="predicted"/>
<accession>A0A3R7RME9</accession>
<dbReference type="VEuPathDB" id="TriTrypDB:TRSC58_02699"/>
<evidence type="ECO:0000256" key="2">
    <source>
        <dbReference type="SAM" id="Phobius"/>
    </source>
</evidence>
<dbReference type="InterPro" id="IPR027417">
    <property type="entry name" value="P-loop_NTPase"/>
</dbReference>
<dbReference type="GeneID" id="40327620"/>
<comment type="caution">
    <text evidence="3">The sequence shown here is derived from an EMBL/GenBank/DDBJ whole genome shotgun (WGS) entry which is preliminary data.</text>
</comment>
<dbReference type="OrthoDB" id="445357at2759"/>
<dbReference type="OMA" id="DDCQHNL"/>
<dbReference type="RefSeq" id="XP_029239607.1">
    <property type="nucleotide sequence ID" value="XM_029380640.1"/>
</dbReference>
<dbReference type="Pfam" id="PF13671">
    <property type="entry name" value="AAA_33"/>
    <property type="match status" value="1"/>
</dbReference>
<dbReference type="Proteomes" id="UP000283634">
    <property type="component" value="Unassembled WGS sequence"/>
</dbReference>
<sequence>MASNNMMGKLTTWRAGSLGFRTGVITLICILLNIIALYFIRRLFLDRWGGSHPRRPHRDRTSRAGGSKRKNRRHDGEGAIKKSLPCLLLLLGIPGSGKTTWVNQYVETCDRSFVIVNEDSVQGAVTAEKNDSSWEAEVRGAIISGIVQQLKEKQNVVLDDSLRVMDEKFRHDIITAAPACNLLVKQFPIKAFYAYTRLLKDAEEGNGGSYLTEIELEELEMSFDKAWASMKLEGWNPLLDTSYSRSKHN</sequence>
<dbReference type="SUPFAM" id="SSF52540">
    <property type="entry name" value="P-loop containing nucleoside triphosphate hydrolases"/>
    <property type="match status" value="1"/>
</dbReference>
<gene>
    <name evidence="3" type="ORF">TraAM80_03687</name>
</gene>
<keyword evidence="2" id="KW-0812">Transmembrane</keyword>
<protein>
    <submittedName>
        <fullName evidence="3">Retrotransposon hot spot (RHS) protein</fullName>
    </submittedName>
</protein>
<name>A0A3R7RME9_TRYRA</name>
<dbReference type="EMBL" id="MKGL01000095">
    <property type="protein sequence ID" value="RNF07053.1"/>
    <property type="molecule type" value="Genomic_DNA"/>
</dbReference>
<dbReference type="Gene3D" id="3.40.50.300">
    <property type="entry name" value="P-loop containing nucleotide triphosphate hydrolases"/>
    <property type="match status" value="1"/>
</dbReference>
<reference evidence="3 4" key="1">
    <citation type="journal article" date="2018" name="BMC Genomics">
        <title>Genomic comparison of Trypanosoma conorhini and Trypanosoma rangeli to Trypanosoma cruzi strains of high and low virulence.</title>
        <authorList>
            <person name="Bradwell K.R."/>
            <person name="Koparde V.N."/>
            <person name="Matveyev A.V."/>
            <person name="Serrano M.G."/>
            <person name="Alves J.M."/>
            <person name="Parikh H."/>
            <person name="Huang B."/>
            <person name="Lee V."/>
            <person name="Espinosa-Alvarez O."/>
            <person name="Ortiz P.A."/>
            <person name="Costa-Martins A.G."/>
            <person name="Teixeira M.M."/>
            <person name="Buck G.A."/>
        </authorList>
    </citation>
    <scope>NUCLEOTIDE SEQUENCE [LARGE SCALE GENOMIC DNA]</scope>
    <source>
        <strain evidence="3 4">AM80</strain>
    </source>
</reference>